<dbReference type="OrthoDB" id="191150at2759"/>
<feature type="region of interest" description="Disordered" evidence="3">
    <location>
        <begin position="43"/>
        <end position="80"/>
    </location>
</feature>
<evidence type="ECO:0000313" key="4">
    <source>
        <dbReference type="EMBL" id="KDQ16202.1"/>
    </source>
</evidence>
<gene>
    <name evidence="4" type="ORF">BOTBODRAFT_54038</name>
</gene>
<dbReference type="GO" id="GO:0005886">
    <property type="term" value="C:plasma membrane"/>
    <property type="evidence" value="ECO:0007669"/>
    <property type="project" value="TreeGrafter"/>
</dbReference>
<keyword evidence="5" id="KW-1185">Reference proteome</keyword>
<dbReference type="Pfam" id="PF03803">
    <property type="entry name" value="Scramblase"/>
    <property type="match status" value="1"/>
</dbReference>
<proteinExistence type="inferred from homology"/>
<evidence type="ECO:0000256" key="1">
    <source>
        <dbReference type="ARBA" id="ARBA00005350"/>
    </source>
</evidence>
<evidence type="ECO:0000313" key="5">
    <source>
        <dbReference type="Proteomes" id="UP000027195"/>
    </source>
</evidence>
<dbReference type="HOGENOM" id="CLU_023808_0_0_1"/>
<protein>
    <recommendedName>
        <fullName evidence="2">Phospholipid scramblase</fullName>
    </recommendedName>
</protein>
<dbReference type="EMBL" id="KL198028">
    <property type="protein sequence ID" value="KDQ16202.1"/>
    <property type="molecule type" value="Genomic_DNA"/>
</dbReference>
<dbReference type="STRING" id="930990.A0A067MWD8"/>
<dbReference type="PANTHER" id="PTHR23248:SF9">
    <property type="entry name" value="PHOSPHOLIPID SCRAMBLASE"/>
    <property type="match status" value="1"/>
</dbReference>
<name>A0A067MWD8_BOTB1</name>
<dbReference type="PANTHER" id="PTHR23248">
    <property type="entry name" value="PHOSPHOLIPID SCRAMBLASE-RELATED"/>
    <property type="match status" value="1"/>
</dbReference>
<sequence>MLRPARPLHYSCRILAKPLGLTGAYSPSRLRVAAGPNQRSFAWSRFPDASQGPRLSRRQAASPRNPSGSRPRIILEPVPDSGDPEVGLQRLLENDALVVVRQIEMLNIFIGFEQANRYAILDQNGNNVGFIAEEDQGFFGTFARQLFRTHRAFRSVIMDQNGNRVLWINRPFSWINSRLFVQRIPLESYEATGEEEQKVVLGEGQQEWHPWRRKYHLFKSQGYQKFDQFASINGGFWAWDFFLQDAGDNNIASIRRNFAGFGREIFTDTGQYVIRFTPDPDAPSDADPSKPIVQRKLSLEERALVLAMSVGIDFDYFSRHSEGGGGMGLHWLWWFSED</sequence>
<evidence type="ECO:0000256" key="2">
    <source>
        <dbReference type="RuleBase" id="RU363116"/>
    </source>
</evidence>
<dbReference type="SUPFAM" id="SSF54518">
    <property type="entry name" value="Tubby C-terminal domain-like"/>
    <property type="match status" value="1"/>
</dbReference>
<accession>A0A067MWD8</accession>
<evidence type="ECO:0000256" key="3">
    <source>
        <dbReference type="SAM" id="MobiDB-lite"/>
    </source>
</evidence>
<comment type="similarity">
    <text evidence="1 2">Belongs to the phospholipid scramblase family.</text>
</comment>
<dbReference type="InterPro" id="IPR005552">
    <property type="entry name" value="Scramblase"/>
</dbReference>
<dbReference type="GO" id="GO:0017128">
    <property type="term" value="F:phospholipid scramblase activity"/>
    <property type="evidence" value="ECO:0007669"/>
    <property type="project" value="InterPro"/>
</dbReference>
<dbReference type="AlphaFoldDB" id="A0A067MWD8"/>
<organism evidence="4 5">
    <name type="scientific">Botryobasidium botryosum (strain FD-172 SS1)</name>
    <dbReference type="NCBI Taxonomy" id="930990"/>
    <lineage>
        <taxon>Eukaryota</taxon>
        <taxon>Fungi</taxon>
        <taxon>Dikarya</taxon>
        <taxon>Basidiomycota</taxon>
        <taxon>Agaricomycotina</taxon>
        <taxon>Agaricomycetes</taxon>
        <taxon>Cantharellales</taxon>
        <taxon>Botryobasidiaceae</taxon>
        <taxon>Botryobasidium</taxon>
    </lineage>
</organism>
<dbReference type="FunCoup" id="A0A067MWD8">
    <property type="interactions" value="159"/>
</dbReference>
<dbReference type="InParanoid" id="A0A067MWD8"/>
<dbReference type="Proteomes" id="UP000027195">
    <property type="component" value="Unassembled WGS sequence"/>
</dbReference>
<reference evidence="5" key="1">
    <citation type="journal article" date="2014" name="Proc. Natl. Acad. Sci. U.S.A.">
        <title>Extensive sampling of basidiomycete genomes demonstrates inadequacy of the white-rot/brown-rot paradigm for wood decay fungi.</title>
        <authorList>
            <person name="Riley R."/>
            <person name="Salamov A.A."/>
            <person name="Brown D.W."/>
            <person name="Nagy L.G."/>
            <person name="Floudas D."/>
            <person name="Held B.W."/>
            <person name="Levasseur A."/>
            <person name="Lombard V."/>
            <person name="Morin E."/>
            <person name="Otillar R."/>
            <person name="Lindquist E.A."/>
            <person name="Sun H."/>
            <person name="LaButti K.M."/>
            <person name="Schmutz J."/>
            <person name="Jabbour D."/>
            <person name="Luo H."/>
            <person name="Baker S.E."/>
            <person name="Pisabarro A.G."/>
            <person name="Walton J.D."/>
            <person name="Blanchette R.A."/>
            <person name="Henrissat B."/>
            <person name="Martin F."/>
            <person name="Cullen D."/>
            <person name="Hibbett D.S."/>
            <person name="Grigoriev I.V."/>
        </authorList>
    </citation>
    <scope>NUCLEOTIDE SEQUENCE [LARGE SCALE GENOMIC DNA]</scope>
    <source>
        <strain evidence="5">FD-172 SS1</strain>
    </source>
</reference>
<dbReference type="InterPro" id="IPR025659">
    <property type="entry name" value="Tubby-like_C"/>
</dbReference>